<feature type="compositionally biased region" description="Basic and acidic residues" evidence="1">
    <location>
        <begin position="505"/>
        <end position="514"/>
    </location>
</feature>
<feature type="domain" description="Primase C-terminal 2" evidence="2">
    <location>
        <begin position="7"/>
        <end position="77"/>
    </location>
</feature>
<feature type="domain" description="Large polyvalent protein-associated" evidence="4">
    <location>
        <begin position="530"/>
        <end position="623"/>
    </location>
</feature>
<dbReference type="GO" id="GO:0016817">
    <property type="term" value="F:hydrolase activity, acting on acid anhydrides"/>
    <property type="evidence" value="ECO:0007669"/>
    <property type="project" value="InterPro"/>
</dbReference>
<dbReference type="InterPro" id="IPR006171">
    <property type="entry name" value="TOPRIM_dom"/>
</dbReference>
<feature type="compositionally biased region" description="Basic and acidic residues" evidence="1">
    <location>
        <begin position="637"/>
        <end position="662"/>
    </location>
</feature>
<feature type="region of interest" description="Disordered" evidence="1">
    <location>
        <begin position="486"/>
        <end position="514"/>
    </location>
</feature>
<dbReference type="CDD" id="cd01029">
    <property type="entry name" value="TOPRIM_primases"/>
    <property type="match status" value="1"/>
</dbReference>
<name>A0A9X9N3N6_NEISU</name>
<feature type="region of interest" description="Disordered" evidence="1">
    <location>
        <begin position="364"/>
        <end position="406"/>
    </location>
</feature>
<feature type="region of interest" description="Disordered" evidence="1">
    <location>
        <begin position="632"/>
        <end position="727"/>
    </location>
</feature>
<feature type="region of interest" description="Disordered" evidence="1">
    <location>
        <begin position="82"/>
        <end position="124"/>
    </location>
</feature>
<feature type="region of interest" description="Disordered" evidence="1">
    <location>
        <begin position="810"/>
        <end position="857"/>
    </location>
</feature>
<dbReference type="InterPro" id="IPR040677">
    <property type="entry name" value="LPD7"/>
</dbReference>
<dbReference type="Pfam" id="PF18821">
    <property type="entry name" value="LPD7"/>
    <property type="match status" value="1"/>
</dbReference>
<protein>
    <submittedName>
        <fullName evidence="5">PriCT-2 domain-containing protein</fullName>
    </submittedName>
</protein>
<feature type="compositionally biased region" description="Polar residues" evidence="1">
    <location>
        <begin position="707"/>
        <end position="719"/>
    </location>
</feature>
<organism evidence="5 6">
    <name type="scientific">Neisseria subflava</name>
    <dbReference type="NCBI Taxonomy" id="28449"/>
    <lineage>
        <taxon>Bacteria</taxon>
        <taxon>Pseudomonadati</taxon>
        <taxon>Pseudomonadota</taxon>
        <taxon>Betaproteobacteria</taxon>
        <taxon>Neisseriales</taxon>
        <taxon>Neisseriaceae</taxon>
        <taxon>Neisseria</taxon>
    </lineage>
</organism>
<dbReference type="InterPro" id="IPR034154">
    <property type="entry name" value="TOPRIM_DnaG/twinkle"/>
</dbReference>
<sequence>MSDIDDIRSALSYIDSHDRDTWWQVGAAVKDELGENGYDLWDEWSQRADNYDNRAAKSTWKSLKPGSFSIGTVWKLARQNGWQPAKPYTPPSVEEQARRKAESEARRQAAEQERQQTQQRVKGTAQKIWNSSCPASLSHPYLAAKGITNPDAIAGLRQNEYKDNDNLIIPVLYENEIVNLQSINQDGGKRFLAGGQVQGAYAFIGKADDVEKVGVVMAEGYATAASIYEATGKPVIIAFDAGNMVAVAERLAQKLPQNVPVVIAVDNDASQTGIKKARQAAALLGDRATAIQPEFSMTLIQQYQKGKGVDEKGRPPLPSDFNDLHKLAGLEAVRQSFAEGVNLVLNPDNSQEQAIADELEEWSERAEKANNSRTEPENLENPMNPENKDNIQTASSNTTNSIEYKGRTQTVNETVYRESDFKHYELHDATTDIMYLRKTPEEIQQDLDKEGTLKFYEGITHDGQRVTFYKTEQGWEAPLKDEFIQEKNKKGQTSTRSESEFTAPKFDRPSETEPNARKVVLDLQYRIPDNIKTRYHSVGGKFYSVSDHKTVLFEDQGKQLKTALSDPQTVKDMLEVVKAKGWDSIKLSGSKDFRQAMFIEAAAQGIRTSGYNPTAADLQRVEALRERYAQNGITPEMVREQERRHPEVEKEQPRQEPHKRTEQGNSQSETGKPTQEQEQLKPEGEREERIHTQPDAAMQSAADRLKAQSTLPSDRTINASPRADTDIDVPVHSIGREEVPAEVVHQTDDMKAAALNTGFVAAKDHYMQKAQKLSKPNQKKLAMYERGVMDSIRGLEGDVRTKALRNYYEHTTQNMHGTKLKLPDPIQIPSPTQEQQQTAKGREQYSPERGQDPEITR</sequence>
<dbReference type="Pfam" id="PF08707">
    <property type="entry name" value="PriCT_2"/>
    <property type="match status" value="1"/>
</dbReference>
<evidence type="ECO:0000259" key="3">
    <source>
        <dbReference type="Pfam" id="PF13362"/>
    </source>
</evidence>
<feature type="domain" description="Toprim" evidence="3">
    <location>
        <begin position="215"/>
        <end position="329"/>
    </location>
</feature>
<evidence type="ECO:0000259" key="2">
    <source>
        <dbReference type="Pfam" id="PF08707"/>
    </source>
</evidence>
<reference evidence="5" key="1">
    <citation type="submission" date="2021-04" db="EMBL/GenBank/DDBJ databases">
        <title>Characterizing Neisseria spp. as novel respiratory pathobionts in bronchiectasis.</title>
        <authorList>
            <person name="Li L."/>
            <person name="Mac Aogain M."/>
            <person name="Xu T."/>
            <person name="Jaggi T.K."/>
            <person name="Chan L.Y."/>
            <person name="Keir H.R."/>
            <person name="Dicker A.J."/>
            <person name="Qu J."/>
            <person name="Liu Y."/>
            <person name="Chen H.S."/>
            <person name="Koh M.S."/>
            <person name="Ong T.H."/>
            <person name="Lim A.Y.H."/>
            <person name="Abisheganaden J."/>
            <person name="Low T.B."/>
            <person name="Oliver B.G."/>
            <person name="Tan N.S."/>
            <person name="Fang M."/>
            <person name="Chalmers J.D."/>
            <person name="Chotirmall S.H."/>
        </authorList>
    </citation>
    <scope>NUCLEOTIDE SEQUENCE</scope>
    <source>
        <strain evidence="5">TT0073</strain>
    </source>
</reference>
<feature type="compositionally biased region" description="Basic and acidic residues" evidence="1">
    <location>
        <begin position="95"/>
        <end position="114"/>
    </location>
</feature>
<feature type="compositionally biased region" description="Polar residues" evidence="1">
    <location>
        <begin position="829"/>
        <end position="839"/>
    </location>
</feature>
<accession>A0A9X9N3N6</accession>
<feature type="compositionally biased region" description="Basic and acidic residues" evidence="1">
    <location>
        <begin position="840"/>
        <end position="857"/>
    </location>
</feature>
<feature type="compositionally biased region" description="Basic and acidic residues" evidence="1">
    <location>
        <begin position="364"/>
        <end position="376"/>
    </location>
</feature>
<proteinExistence type="predicted"/>
<dbReference type="AlphaFoldDB" id="A0A9X9N3N6"/>
<evidence type="ECO:0000313" key="5">
    <source>
        <dbReference type="EMBL" id="UTG72259.1"/>
    </source>
</evidence>
<feature type="compositionally biased region" description="Basic and acidic residues" evidence="1">
    <location>
        <begin position="678"/>
        <end position="692"/>
    </location>
</feature>
<dbReference type="Proteomes" id="UP001057305">
    <property type="component" value="Chromosome"/>
</dbReference>
<dbReference type="RefSeq" id="WP_254321727.1">
    <property type="nucleotide sequence ID" value="NZ_CP073116.1"/>
</dbReference>
<feature type="compositionally biased region" description="Polar residues" evidence="1">
    <location>
        <begin position="663"/>
        <end position="677"/>
    </location>
</feature>
<evidence type="ECO:0000259" key="4">
    <source>
        <dbReference type="Pfam" id="PF18821"/>
    </source>
</evidence>
<dbReference type="EMBL" id="CP073116">
    <property type="protein sequence ID" value="UTG72259.1"/>
    <property type="molecule type" value="Genomic_DNA"/>
</dbReference>
<evidence type="ECO:0000256" key="1">
    <source>
        <dbReference type="SAM" id="MobiDB-lite"/>
    </source>
</evidence>
<gene>
    <name evidence="5" type="ORF">KCG56_01940</name>
</gene>
<dbReference type="Pfam" id="PF13362">
    <property type="entry name" value="Toprim_3"/>
    <property type="match status" value="1"/>
</dbReference>
<feature type="compositionally biased region" description="Polar residues" evidence="1">
    <location>
        <begin position="390"/>
        <end position="406"/>
    </location>
</feature>
<dbReference type="InterPro" id="IPR014819">
    <property type="entry name" value="PriCT_2"/>
</dbReference>
<evidence type="ECO:0000313" key="6">
    <source>
        <dbReference type="Proteomes" id="UP001057305"/>
    </source>
</evidence>